<feature type="domain" description="TIL" evidence="2">
    <location>
        <begin position="28"/>
        <end position="85"/>
    </location>
</feature>
<name>A0A2W1BCF9_HELAM</name>
<evidence type="ECO:0000313" key="3">
    <source>
        <dbReference type="EMBL" id="PZC72101.1"/>
    </source>
</evidence>
<keyword evidence="1" id="KW-0732">Signal</keyword>
<dbReference type="Gene3D" id="2.10.25.10">
    <property type="entry name" value="Laminin"/>
    <property type="match status" value="2"/>
</dbReference>
<dbReference type="EMBL" id="KZ150221">
    <property type="protein sequence ID" value="PZC72101.1"/>
    <property type="molecule type" value="Genomic_DNA"/>
</dbReference>
<dbReference type="InterPro" id="IPR002919">
    <property type="entry name" value="TIL_dom"/>
</dbReference>
<sequence>MSKLFVIVFVATYWVYFIHSEVVKREVCKENEVNVECAHCGPKTCEDLGHPIPCGGATSLCRPQCVCLDGMVRDVNGTCIPKGECPSCNGDFNATSGCGNHCGNSCSDYKEVNKTCYSGCRYNSCSCREGYVYHDELRVCVLPGKFLLRTPKVEFK</sequence>
<evidence type="ECO:0000259" key="2">
    <source>
        <dbReference type="Pfam" id="PF01826"/>
    </source>
</evidence>
<dbReference type="CDD" id="cd19941">
    <property type="entry name" value="TIL"/>
    <property type="match status" value="1"/>
</dbReference>
<accession>A0A2W1BCF9</accession>
<dbReference type="Proteomes" id="UP000249218">
    <property type="component" value="Unassembled WGS sequence"/>
</dbReference>
<dbReference type="OrthoDB" id="671595at2759"/>
<organism evidence="3 4">
    <name type="scientific">Helicoverpa armigera</name>
    <name type="common">Cotton bollworm</name>
    <name type="synonym">Heliothis armigera</name>
    <dbReference type="NCBI Taxonomy" id="29058"/>
    <lineage>
        <taxon>Eukaryota</taxon>
        <taxon>Metazoa</taxon>
        <taxon>Ecdysozoa</taxon>
        <taxon>Arthropoda</taxon>
        <taxon>Hexapoda</taxon>
        <taxon>Insecta</taxon>
        <taxon>Pterygota</taxon>
        <taxon>Neoptera</taxon>
        <taxon>Endopterygota</taxon>
        <taxon>Lepidoptera</taxon>
        <taxon>Glossata</taxon>
        <taxon>Ditrysia</taxon>
        <taxon>Noctuoidea</taxon>
        <taxon>Noctuidae</taxon>
        <taxon>Heliothinae</taxon>
        <taxon>Helicoverpa</taxon>
    </lineage>
</organism>
<evidence type="ECO:0000313" key="4">
    <source>
        <dbReference type="Proteomes" id="UP000249218"/>
    </source>
</evidence>
<gene>
    <name evidence="3" type="primary">HaOG211930</name>
    <name evidence="3" type="ORF">B5X24_HaOG211930</name>
</gene>
<keyword evidence="4" id="KW-1185">Reference proteome</keyword>
<dbReference type="InterPro" id="IPR036084">
    <property type="entry name" value="Ser_inhib-like_sf"/>
</dbReference>
<reference evidence="3 4" key="1">
    <citation type="journal article" date="2017" name="BMC Biol.">
        <title>Genomic innovations, transcriptional plasticity and gene loss underlying the evolution and divergence of two highly polyphagous and invasive Helicoverpa pest species.</title>
        <authorList>
            <person name="Pearce S.L."/>
            <person name="Clarke D.F."/>
            <person name="East P.D."/>
            <person name="Elfekih S."/>
            <person name="Gordon K.H."/>
            <person name="Jermiin L.S."/>
            <person name="McGaughran A."/>
            <person name="Oakeshott J.G."/>
            <person name="Papanikolaou A."/>
            <person name="Perera O.P."/>
            <person name="Rane R.V."/>
            <person name="Richards S."/>
            <person name="Tay W.T."/>
            <person name="Walsh T.K."/>
            <person name="Anderson A."/>
            <person name="Anderson C.J."/>
            <person name="Asgari S."/>
            <person name="Board P.G."/>
            <person name="Bretschneider A."/>
            <person name="Campbell P.M."/>
            <person name="Chertemps T."/>
            <person name="Christeller J.T."/>
            <person name="Coppin C.W."/>
            <person name="Downes S.J."/>
            <person name="Duan G."/>
            <person name="Farnsworth C.A."/>
            <person name="Good R.T."/>
            <person name="Han L.B."/>
            <person name="Han Y.C."/>
            <person name="Hatje K."/>
            <person name="Horne I."/>
            <person name="Huang Y.P."/>
            <person name="Hughes D.S."/>
            <person name="Jacquin-Joly E."/>
            <person name="James W."/>
            <person name="Jhangiani S."/>
            <person name="Kollmar M."/>
            <person name="Kuwar S.S."/>
            <person name="Li S."/>
            <person name="Liu N.Y."/>
            <person name="Maibeche M.T."/>
            <person name="Miller J.R."/>
            <person name="Montagne N."/>
            <person name="Perry T."/>
            <person name="Qu J."/>
            <person name="Song S.V."/>
            <person name="Sutton G.G."/>
            <person name="Vogel H."/>
            <person name="Walenz B.P."/>
            <person name="Xu W."/>
            <person name="Zhang H.J."/>
            <person name="Zou Z."/>
            <person name="Batterham P."/>
            <person name="Edwards O.R."/>
            <person name="Feyereisen R."/>
            <person name="Gibbs R.A."/>
            <person name="Heckel D.G."/>
            <person name="McGrath A."/>
            <person name="Robin C."/>
            <person name="Scherer S.E."/>
            <person name="Worley K.C."/>
            <person name="Wu Y.D."/>
        </authorList>
    </citation>
    <scope>NUCLEOTIDE SEQUENCE [LARGE SCALE GENOMIC DNA]</scope>
    <source>
        <strain evidence="3">Harm_GR_Male_#8</strain>
        <tissue evidence="3">Whole organism</tissue>
    </source>
</reference>
<dbReference type="AlphaFoldDB" id="A0A2W1BCF9"/>
<feature type="signal peptide" evidence="1">
    <location>
        <begin position="1"/>
        <end position="20"/>
    </location>
</feature>
<proteinExistence type="predicted"/>
<feature type="chain" id="PRO_5015929871" description="TIL domain-containing protein" evidence="1">
    <location>
        <begin position="21"/>
        <end position="156"/>
    </location>
</feature>
<protein>
    <recommendedName>
        <fullName evidence="2">TIL domain-containing protein</fullName>
    </recommendedName>
</protein>
<dbReference type="SUPFAM" id="SSF57567">
    <property type="entry name" value="Serine protease inhibitors"/>
    <property type="match status" value="1"/>
</dbReference>
<dbReference type="Pfam" id="PF01826">
    <property type="entry name" value="TIL"/>
    <property type="match status" value="1"/>
</dbReference>
<evidence type="ECO:0000256" key="1">
    <source>
        <dbReference type="SAM" id="SignalP"/>
    </source>
</evidence>